<sequence>MQHKDPTRRAIRVCLVAAVDKTDLLIEDDVVPYDYKASGQIEAIVRLVADGTVVLSRRSAAALAPRLSGRSPGRLGLVLSHRLSNAPADVCNDGALLVQSVDDAFTACVGDTLYVSAVPACSVRFCPMRRCFTSLCWARASACLPAAVAAISERACRLWARPILDRASTAPPASFIT</sequence>
<accession>A0A4D6EHZ8</accession>
<dbReference type="Proteomes" id="UP001237152">
    <property type="component" value="Segment"/>
</dbReference>
<organism evidence="1 2">
    <name type="scientific">Pandoravirus celtis</name>
    <dbReference type="NCBI Taxonomy" id="2568002"/>
    <lineage>
        <taxon>Viruses</taxon>
        <taxon>Pandoravirus</taxon>
    </lineage>
</organism>
<reference evidence="1" key="1">
    <citation type="journal article" date="2019" name="Front. Microbiol.">
        <title>Pandoravirus Celtis Illustrates the Microevolution Processes at Work in the Giant Pandoraviridae Genomes.</title>
        <authorList>
            <person name="Legendre M."/>
            <person name="Alempic J.M."/>
            <person name="Philippe N."/>
            <person name="Lartigue A."/>
            <person name="Jeudy S."/>
            <person name="Poirot O."/>
            <person name="Ta N.T."/>
            <person name="Nin S."/>
            <person name="Coute Y."/>
            <person name="Abergel C."/>
            <person name="Claverie J.M."/>
        </authorList>
    </citation>
    <scope>NUCLEOTIDE SEQUENCE</scope>
</reference>
<evidence type="ECO:0000313" key="2">
    <source>
        <dbReference type="Proteomes" id="UP001237152"/>
    </source>
</evidence>
<evidence type="ECO:0000313" key="1">
    <source>
        <dbReference type="EMBL" id="QBZ81324.1"/>
    </source>
</evidence>
<dbReference type="EMBL" id="MK174290">
    <property type="protein sequence ID" value="QBZ81324.1"/>
    <property type="molecule type" value="Genomic_DNA"/>
</dbReference>
<protein>
    <submittedName>
        <fullName evidence="1">Uncharacterized protein</fullName>
    </submittedName>
</protein>
<name>A0A4D6EHZ8_9VIRU</name>
<gene>
    <name evidence="1" type="ORF">pclt_cds_735</name>
</gene>
<proteinExistence type="predicted"/>